<gene>
    <name evidence="1" type="ORF">DNX69_11130</name>
</gene>
<dbReference type="EMBL" id="QKQS01000013">
    <property type="protein sequence ID" value="PZA12512.1"/>
    <property type="molecule type" value="Genomic_DNA"/>
</dbReference>
<comment type="caution">
    <text evidence="1">The sequence shown here is derived from an EMBL/GenBank/DDBJ whole genome shotgun (WGS) entry which is preliminary data.</text>
</comment>
<organism evidence="1 2">
    <name type="scientific">Rhodopseudomonas palustris</name>
    <dbReference type="NCBI Taxonomy" id="1076"/>
    <lineage>
        <taxon>Bacteria</taxon>
        <taxon>Pseudomonadati</taxon>
        <taxon>Pseudomonadota</taxon>
        <taxon>Alphaproteobacteria</taxon>
        <taxon>Hyphomicrobiales</taxon>
        <taxon>Nitrobacteraceae</taxon>
        <taxon>Rhodopseudomonas</taxon>
    </lineage>
</organism>
<evidence type="ECO:0000313" key="2">
    <source>
        <dbReference type="Proteomes" id="UP000248134"/>
    </source>
</evidence>
<dbReference type="Proteomes" id="UP000248134">
    <property type="component" value="Unassembled WGS sequence"/>
</dbReference>
<reference evidence="1 2" key="1">
    <citation type="submission" date="2018-06" db="EMBL/GenBank/DDBJ databases">
        <title>Draft Whole-Genome Sequence of the purple photosynthetic bacterium Rhodospeudomonas palustris XCP.</title>
        <authorList>
            <person name="Rayyan A."/>
            <person name="Meyer T.E."/>
            <person name="Kyndt J.A."/>
        </authorList>
    </citation>
    <scope>NUCLEOTIDE SEQUENCE [LARGE SCALE GENOMIC DNA]</scope>
    <source>
        <strain evidence="1 2">XCP</strain>
    </source>
</reference>
<name>A0A323UHP3_RHOPL</name>
<protein>
    <submittedName>
        <fullName evidence="1">Uncharacterized protein</fullName>
    </submittedName>
</protein>
<accession>A0A323UHP3</accession>
<proteinExistence type="predicted"/>
<dbReference type="AlphaFoldDB" id="A0A323UHP3"/>
<sequence>MITFAAQLLMEMSVRSLTSARHSKTTPERPLQRNCYRDEEIRGRDSRAMALRGCATAATSSEF</sequence>
<evidence type="ECO:0000313" key="1">
    <source>
        <dbReference type="EMBL" id="PZA12512.1"/>
    </source>
</evidence>